<sequence length="128" mass="14538">MKASVKEWLDFAGVDLLAAERLCIDEKLASVVCFHCQQCVEKSLKALLESKDIIPPKTHDLIRIYGMIEGQFDIEEDMLASLNGLYIDSRYPAAFGLLPHGKPAIEDAIKFFEFARELHQRISDQLKK</sequence>
<dbReference type="EMBL" id="JACNJH010000146">
    <property type="protein sequence ID" value="MBC8361732.1"/>
    <property type="molecule type" value="Genomic_DNA"/>
</dbReference>
<dbReference type="AlphaFoldDB" id="A0A8J6TJ20"/>
<feature type="domain" description="HEPN" evidence="1">
    <location>
        <begin position="10"/>
        <end position="118"/>
    </location>
</feature>
<protein>
    <submittedName>
        <fullName evidence="2">HEPN domain-containing protein</fullName>
    </submittedName>
</protein>
<dbReference type="SMART" id="SM00748">
    <property type="entry name" value="HEPN"/>
    <property type="match status" value="1"/>
</dbReference>
<evidence type="ECO:0000313" key="2">
    <source>
        <dbReference type="EMBL" id="MBC8361732.1"/>
    </source>
</evidence>
<dbReference type="SUPFAM" id="SSF81593">
    <property type="entry name" value="Nucleotidyltransferase substrate binding subunit/domain"/>
    <property type="match status" value="1"/>
</dbReference>
<evidence type="ECO:0000259" key="1">
    <source>
        <dbReference type="PROSITE" id="PS50910"/>
    </source>
</evidence>
<evidence type="ECO:0000313" key="3">
    <source>
        <dbReference type="Proteomes" id="UP000603434"/>
    </source>
</evidence>
<dbReference type="Proteomes" id="UP000603434">
    <property type="component" value="Unassembled WGS sequence"/>
</dbReference>
<dbReference type="PROSITE" id="PS50910">
    <property type="entry name" value="HEPN"/>
    <property type="match status" value="1"/>
</dbReference>
<organism evidence="2 3">
    <name type="scientific">Candidatus Desulfatibia profunda</name>
    <dbReference type="NCBI Taxonomy" id="2841695"/>
    <lineage>
        <taxon>Bacteria</taxon>
        <taxon>Pseudomonadati</taxon>
        <taxon>Thermodesulfobacteriota</taxon>
        <taxon>Desulfobacteria</taxon>
        <taxon>Desulfobacterales</taxon>
        <taxon>Desulfobacterales incertae sedis</taxon>
        <taxon>Candidatus Desulfatibia</taxon>
    </lineage>
</organism>
<proteinExistence type="predicted"/>
<comment type="caution">
    <text evidence="2">The sequence shown here is derived from an EMBL/GenBank/DDBJ whole genome shotgun (WGS) entry which is preliminary data.</text>
</comment>
<dbReference type="Pfam" id="PF05168">
    <property type="entry name" value="HEPN"/>
    <property type="match status" value="1"/>
</dbReference>
<reference evidence="2 3" key="1">
    <citation type="submission" date="2020-08" db="EMBL/GenBank/DDBJ databases">
        <title>Bridging the membrane lipid divide: bacteria of the FCB group superphylum have the potential to synthesize archaeal ether lipids.</title>
        <authorList>
            <person name="Villanueva L."/>
            <person name="Von Meijenfeldt F.A.B."/>
            <person name="Westbye A.B."/>
            <person name="Yadav S."/>
            <person name="Hopmans E.C."/>
            <person name="Dutilh B.E."/>
            <person name="Sinninghe Damste J.S."/>
        </authorList>
    </citation>
    <scope>NUCLEOTIDE SEQUENCE [LARGE SCALE GENOMIC DNA]</scope>
    <source>
        <strain evidence="2">NIOZ-UU30</strain>
    </source>
</reference>
<gene>
    <name evidence="2" type="ORF">H8E23_10060</name>
</gene>
<name>A0A8J6TJ20_9BACT</name>
<dbReference type="InterPro" id="IPR007842">
    <property type="entry name" value="HEPN_dom"/>
</dbReference>
<accession>A0A8J6TJ20</accession>
<dbReference type="Gene3D" id="1.20.120.330">
    <property type="entry name" value="Nucleotidyltransferases domain 2"/>
    <property type="match status" value="1"/>
</dbReference>